<accession>A0A2A7AM39</accession>
<dbReference type="AlphaFoldDB" id="A0A2A7AM39"/>
<sequence length="219" mass="25869">MTDEGFRRLIGDFQCGPITMDQIRAAGLDREVKDYLDSSRYAYIETMRKDGLERKNFDTINPLHYEMYKDSSDPCEGCSNLTSLYADGVVVEQCCEDRTCPIWLKDHPKDKIKRVKTLTVKEWRRKVAKEEEPANPCAGCKFRKYHDWSEPTWIGFSKHYYDCENPACSMWKRLWWRKNDDGTALLDQAPIKLKRKVQHAAYEFVKKLDDIIYMILEEE</sequence>
<protein>
    <submittedName>
        <fullName evidence="1">Uncharacterized protein</fullName>
    </submittedName>
</protein>
<dbReference type="Proteomes" id="UP000220005">
    <property type="component" value="Unassembled WGS sequence"/>
</dbReference>
<dbReference type="RefSeq" id="WP_097840180.1">
    <property type="nucleotide sequence ID" value="NZ_NMTY01000032.1"/>
</dbReference>
<name>A0A2A7AM39_9FIRM</name>
<dbReference type="EMBL" id="NMTY01000032">
    <property type="protein sequence ID" value="PDX80179.1"/>
    <property type="molecule type" value="Genomic_DNA"/>
</dbReference>
<reference evidence="1 2" key="1">
    <citation type="journal article" date="2017" name="Front. Microbiol.">
        <title>New Insights into the Diversity of the Genus Faecalibacterium.</title>
        <authorList>
            <person name="Benevides L."/>
            <person name="Burman S."/>
            <person name="Martin R."/>
            <person name="Robert V."/>
            <person name="Thomas M."/>
            <person name="Miquel S."/>
            <person name="Chain F."/>
            <person name="Sokol H."/>
            <person name="Bermudez-Humaran L.G."/>
            <person name="Morrison M."/>
            <person name="Langella P."/>
            <person name="Azevedo V.A."/>
            <person name="Chatel J.M."/>
            <person name="Soares S."/>
        </authorList>
    </citation>
    <scope>NUCLEOTIDE SEQUENCE [LARGE SCALE GENOMIC DNA]</scope>
    <source>
        <strain evidence="1 2">CNCM I 4575</strain>
    </source>
</reference>
<organism evidence="1 2">
    <name type="scientific">Faecalibacterium prausnitzii</name>
    <dbReference type="NCBI Taxonomy" id="853"/>
    <lineage>
        <taxon>Bacteria</taxon>
        <taxon>Bacillati</taxon>
        <taxon>Bacillota</taxon>
        <taxon>Clostridia</taxon>
        <taxon>Eubacteriales</taxon>
        <taxon>Oscillospiraceae</taxon>
        <taxon>Faecalibacterium</taxon>
    </lineage>
</organism>
<evidence type="ECO:0000313" key="1">
    <source>
        <dbReference type="EMBL" id="PDX80179.1"/>
    </source>
</evidence>
<proteinExistence type="predicted"/>
<gene>
    <name evidence="1" type="ORF">CGS58_13235</name>
</gene>
<evidence type="ECO:0000313" key="2">
    <source>
        <dbReference type="Proteomes" id="UP000220005"/>
    </source>
</evidence>
<comment type="caution">
    <text evidence="1">The sequence shown here is derived from an EMBL/GenBank/DDBJ whole genome shotgun (WGS) entry which is preliminary data.</text>
</comment>